<dbReference type="Proteomes" id="UP001214441">
    <property type="component" value="Unassembled WGS sequence"/>
</dbReference>
<comment type="caution">
    <text evidence="2">The sequence shown here is derived from an EMBL/GenBank/DDBJ whole genome shotgun (WGS) entry which is preliminary data.</text>
</comment>
<organism evidence="2 3">
    <name type="scientific">Streptomyces iconiensis</name>
    <dbReference type="NCBI Taxonomy" id="1384038"/>
    <lineage>
        <taxon>Bacteria</taxon>
        <taxon>Bacillati</taxon>
        <taxon>Actinomycetota</taxon>
        <taxon>Actinomycetes</taxon>
        <taxon>Kitasatosporales</taxon>
        <taxon>Streptomycetaceae</taxon>
        <taxon>Streptomyces</taxon>
    </lineage>
</organism>
<keyword evidence="3" id="KW-1185">Reference proteome</keyword>
<dbReference type="EMBL" id="JANCPR020000005">
    <property type="protein sequence ID" value="MDJ1131501.1"/>
    <property type="molecule type" value="Genomic_DNA"/>
</dbReference>
<feature type="region of interest" description="Disordered" evidence="1">
    <location>
        <begin position="50"/>
        <end position="75"/>
    </location>
</feature>
<protein>
    <submittedName>
        <fullName evidence="2">Uncharacterized protein</fullName>
    </submittedName>
</protein>
<evidence type="ECO:0000313" key="3">
    <source>
        <dbReference type="Proteomes" id="UP001214441"/>
    </source>
</evidence>
<name>A0ABT6ZS88_9ACTN</name>
<dbReference type="RefSeq" id="WP_274042679.1">
    <property type="nucleotide sequence ID" value="NZ_JANCPR020000005.1"/>
</dbReference>
<proteinExistence type="predicted"/>
<accession>A0ABT6ZS88</accession>
<evidence type="ECO:0000313" key="2">
    <source>
        <dbReference type="EMBL" id="MDJ1131501.1"/>
    </source>
</evidence>
<evidence type="ECO:0000256" key="1">
    <source>
        <dbReference type="SAM" id="MobiDB-lite"/>
    </source>
</evidence>
<sequence length="93" mass="9756">MNHRMRARPVRGEASAMFLELLQALGTFFGGLGALAAATTQLLTFLKKNNEEAGSGERAPSRIGPSSDDHSCDDPGPWMIPAGPVLLHLAAAA</sequence>
<gene>
    <name evidence="2" type="ORF">NMN56_005920</name>
</gene>
<reference evidence="2 3" key="1">
    <citation type="submission" date="2023-05" db="EMBL/GenBank/DDBJ databases">
        <title>Streptantibioticus silvisoli sp. nov., acidotolerant actinomycetes 1 from pine litter.</title>
        <authorList>
            <person name="Swiecimska M."/>
            <person name="Golinska P."/>
            <person name="Sangal V."/>
            <person name="Wachnowicz B."/>
            <person name="Goodfellow M."/>
        </authorList>
    </citation>
    <scope>NUCLEOTIDE SEQUENCE [LARGE SCALE GENOMIC DNA]</scope>
    <source>
        <strain evidence="2 3">DSM 42109</strain>
    </source>
</reference>